<dbReference type="PANTHER" id="PTHR38462">
    <property type="entry name" value="EXONUCLEASE-LIKE PROTEIN"/>
    <property type="match status" value="1"/>
</dbReference>
<dbReference type="InterPro" id="IPR036397">
    <property type="entry name" value="RNaseH_sf"/>
</dbReference>
<keyword evidence="3" id="KW-1185">Reference proteome</keyword>
<dbReference type="InterPro" id="IPR038720">
    <property type="entry name" value="YprB_RNase_H-like_dom"/>
</dbReference>
<dbReference type="InterPro" id="IPR012337">
    <property type="entry name" value="RNaseH-like_sf"/>
</dbReference>
<sequence>MALDGKENNIIDLITNTYQHISGIGPKKEALLWEEGLTDWQSALKNINYYAMPNSIREALKDELPKSIYNLNSKNYDYFLKKFPNQILYRLYPMFMDKTVFLDIETTGMKPAKSYVTVIGCYDGKDMQVFIHGKNERDFLDYIKNYSIVVTFNGSCFDIPFLERYFNTKIKCAQIDLRFVLKDLGYTGGLKKIEKDVGIDRGDDMLGVNGYTAVLLWNYYLDTKDETAIDSLIHYNLLDTIDLEYLLCLAYNKYAEKYKTSLLDYKELPSVSKYKPNKKLIDYLHKHPHKYSPKNDD</sequence>
<dbReference type="Proteomes" id="UP000010793">
    <property type="component" value="Chromosome"/>
</dbReference>
<dbReference type="GO" id="GO:0003676">
    <property type="term" value="F:nucleic acid binding"/>
    <property type="evidence" value="ECO:0007669"/>
    <property type="project" value="InterPro"/>
</dbReference>
<dbReference type="SUPFAM" id="SSF53098">
    <property type="entry name" value="Ribonuclease H-like"/>
    <property type="match status" value="1"/>
</dbReference>
<keyword evidence="2" id="KW-0540">Nuclease</keyword>
<reference evidence="2 3" key="1">
    <citation type="journal article" date="2013" name="Genome Announc.">
        <title>Complete Genome Sequence of the Porcine Strain Brachyspira pilosicoli P43/6/78(T.).</title>
        <authorList>
            <person name="Lin C."/>
            <person name="den Bakker H.C."/>
            <person name="Suzuki H."/>
            <person name="Lefebure T."/>
            <person name="Ponnala L."/>
            <person name="Sun Q."/>
            <person name="Stanhope M.J."/>
            <person name="Wiedmann M."/>
            <person name="Duhamel G.E."/>
        </authorList>
    </citation>
    <scope>NUCLEOTIDE SEQUENCE [LARGE SCALE GENOMIC DNA]</scope>
    <source>
        <strain evidence="2 3">P43/6/78</strain>
    </source>
</reference>
<dbReference type="PANTHER" id="PTHR38462:SF1">
    <property type="entry name" value="YPRB RIBONUCLEASE H-LIKE DOMAIN-CONTAINING PROTEIN"/>
    <property type="match status" value="1"/>
</dbReference>
<protein>
    <submittedName>
        <fullName evidence="2">Exonuclease</fullName>
    </submittedName>
</protein>
<organism evidence="2 3">
    <name type="scientific">Brachyspira pilosicoli P43/6/78</name>
    <dbReference type="NCBI Taxonomy" id="1042417"/>
    <lineage>
        <taxon>Bacteria</taxon>
        <taxon>Pseudomonadati</taxon>
        <taxon>Spirochaetota</taxon>
        <taxon>Spirochaetia</taxon>
        <taxon>Brachyspirales</taxon>
        <taxon>Brachyspiraceae</taxon>
        <taxon>Brachyspira</taxon>
    </lineage>
</organism>
<dbReference type="Gene3D" id="3.30.420.10">
    <property type="entry name" value="Ribonuclease H-like superfamily/Ribonuclease H"/>
    <property type="match status" value="1"/>
</dbReference>
<evidence type="ECO:0000313" key="3">
    <source>
        <dbReference type="Proteomes" id="UP000010793"/>
    </source>
</evidence>
<dbReference type="AlphaFoldDB" id="A0A3B6VST6"/>
<accession>A0A3B6VST6</accession>
<gene>
    <name evidence="2" type="ORF">BPP43_09750</name>
</gene>
<feature type="domain" description="YprB ribonuclease H-like" evidence="1">
    <location>
        <begin position="100"/>
        <end position="247"/>
    </location>
</feature>
<dbReference type="KEGG" id="bpip:BPP43_09750"/>
<dbReference type="Pfam" id="PF13482">
    <property type="entry name" value="RNase_H_2"/>
    <property type="match status" value="1"/>
</dbReference>
<dbReference type="EMBL" id="CP002873">
    <property type="protein sequence ID" value="AGA67132.1"/>
    <property type="molecule type" value="Genomic_DNA"/>
</dbReference>
<dbReference type="GO" id="GO:0004527">
    <property type="term" value="F:exonuclease activity"/>
    <property type="evidence" value="ECO:0007669"/>
    <property type="project" value="UniProtKB-KW"/>
</dbReference>
<evidence type="ECO:0000259" key="1">
    <source>
        <dbReference type="Pfam" id="PF13482"/>
    </source>
</evidence>
<proteinExistence type="predicted"/>
<name>A0A3B6VST6_BRAPL</name>
<keyword evidence="2" id="KW-0378">Hydrolase</keyword>
<keyword evidence="2" id="KW-0269">Exonuclease</keyword>
<dbReference type="RefSeq" id="WP_015274793.1">
    <property type="nucleotide sequence ID" value="NC_019908.1"/>
</dbReference>
<evidence type="ECO:0000313" key="2">
    <source>
        <dbReference type="EMBL" id="AGA67132.1"/>
    </source>
</evidence>